<protein>
    <recommendedName>
        <fullName evidence="4">Lipocalin-like domain-containing protein</fullName>
    </recommendedName>
</protein>
<evidence type="ECO:0000313" key="2">
    <source>
        <dbReference type="EMBL" id="MFA0813649.1"/>
    </source>
</evidence>
<gene>
    <name evidence="2" type="ORF">ACCI49_22430</name>
</gene>
<name>A0ABV4P6Q6_9GAMM</name>
<feature type="signal peptide" evidence="1">
    <location>
        <begin position="1"/>
        <end position="23"/>
    </location>
</feature>
<keyword evidence="1" id="KW-0732">Signal</keyword>
<comment type="caution">
    <text evidence="2">The sequence shown here is derived from an EMBL/GenBank/DDBJ whole genome shotgun (WGS) entry which is preliminary data.</text>
</comment>
<evidence type="ECO:0000313" key="3">
    <source>
        <dbReference type="Proteomes" id="UP001569428"/>
    </source>
</evidence>
<evidence type="ECO:0000256" key="1">
    <source>
        <dbReference type="SAM" id="SignalP"/>
    </source>
</evidence>
<dbReference type="Proteomes" id="UP001569428">
    <property type="component" value="Unassembled WGS sequence"/>
</dbReference>
<dbReference type="RefSeq" id="WP_371841463.1">
    <property type="nucleotide sequence ID" value="NZ_JBGMEK010000117.1"/>
</dbReference>
<feature type="chain" id="PRO_5046908704" description="Lipocalin-like domain-containing protein" evidence="1">
    <location>
        <begin position="24"/>
        <end position="175"/>
    </location>
</feature>
<accession>A0ABV4P6Q6</accession>
<reference evidence="2 3" key="1">
    <citation type="submission" date="2024-08" db="EMBL/GenBank/DDBJ databases">
        <authorList>
            <person name="Ishaq N."/>
        </authorList>
    </citation>
    <scope>NUCLEOTIDE SEQUENCE [LARGE SCALE GENOMIC DNA]</scope>
    <source>
        <strain evidence="2 3">DSM 18651</strain>
    </source>
</reference>
<evidence type="ECO:0008006" key="4">
    <source>
        <dbReference type="Google" id="ProtNLM"/>
    </source>
</evidence>
<proteinExistence type="predicted"/>
<keyword evidence="3" id="KW-1185">Reference proteome</keyword>
<dbReference type="EMBL" id="JBGMEK010000117">
    <property type="protein sequence ID" value="MFA0813649.1"/>
    <property type="molecule type" value="Genomic_DNA"/>
</dbReference>
<organism evidence="2 3">
    <name type="scientific">Microbulbifer epialgicus</name>
    <dbReference type="NCBI Taxonomy" id="393907"/>
    <lineage>
        <taxon>Bacteria</taxon>
        <taxon>Pseudomonadati</taxon>
        <taxon>Pseudomonadota</taxon>
        <taxon>Gammaproteobacteria</taxon>
        <taxon>Cellvibrionales</taxon>
        <taxon>Microbulbiferaceae</taxon>
        <taxon>Microbulbifer</taxon>
    </lineage>
</organism>
<sequence length="175" mass="19344">MRIKRNHLSILLSGILIFVAAYAKQINADPNTKKALEGTWCLVEDESFIFYEHSKDALTLKKGQGCRTFKVLKQTESGGGGRFLEVLEKPDMKHQIAAVEKSESGKTIAKDIGIFAYMKTGDKIRLVAVDVSDESVVNLTLDSSGKMYGFIEEVTSDTQSTQDHDVVVKSSRTPL</sequence>